<dbReference type="Pfam" id="PF20622">
    <property type="entry name" value="Big_15"/>
    <property type="match status" value="2"/>
</dbReference>
<reference evidence="3 4" key="1">
    <citation type="submission" date="2020-03" db="EMBL/GenBank/DDBJ databases">
        <title>Soil Listeria distribution.</title>
        <authorList>
            <person name="Liao J."/>
            <person name="Wiedmann M."/>
        </authorList>
    </citation>
    <scope>NUCLEOTIDE SEQUENCE [LARGE SCALE GENOMIC DNA]</scope>
    <source>
        <strain evidence="3 4">FSL L7-1523</strain>
    </source>
</reference>
<feature type="domain" description="BIG2" evidence="1">
    <location>
        <begin position="92"/>
        <end position="132"/>
    </location>
</feature>
<dbReference type="Proteomes" id="UP000564536">
    <property type="component" value="Unassembled WGS sequence"/>
</dbReference>
<organism evidence="3 4">
    <name type="scientific">Listeria weihenstephanensis</name>
    <dbReference type="NCBI Taxonomy" id="1006155"/>
    <lineage>
        <taxon>Bacteria</taxon>
        <taxon>Bacillati</taxon>
        <taxon>Bacillota</taxon>
        <taxon>Bacilli</taxon>
        <taxon>Bacillales</taxon>
        <taxon>Listeriaceae</taxon>
        <taxon>Listeria</taxon>
    </lineage>
</organism>
<dbReference type="Gene3D" id="2.60.40.1080">
    <property type="match status" value="1"/>
</dbReference>
<dbReference type="EMBL" id="JAARRL010000015">
    <property type="protein sequence ID" value="MBC1500955.1"/>
    <property type="molecule type" value="Genomic_DNA"/>
</dbReference>
<feature type="domain" description="Bacterial Ig" evidence="2">
    <location>
        <begin position="242"/>
        <end position="317"/>
    </location>
</feature>
<name>A0A841Z6P4_9LIST</name>
<dbReference type="RefSeq" id="WP_185426171.1">
    <property type="nucleotide sequence ID" value="NZ_JAARRL010000015.1"/>
</dbReference>
<gene>
    <name evidence="3" type="ORF">HB943_10075</name>
</gene>
<dbReference type="SUPFAM" id="SSF49373">
    <property type="entry name" value="Invasin/intimin cell-adhesion fragments"/>
    <property type="match status" value="1"/>
</dbReference>
<dbReference type="AlphaFoldDB" id="A0A841Z6P4"/>
<evidence type="ECO:0000259" key="1">
    <source>
        <dbReference type="Pfam" id="PF02368"/>
    </source>
</evidence>
<dbReference type="InterPro" id="IPR008964">
    <property type="entry name" value="Invasin/intimin_cell_adhesion"/>
</dbReference>
<evidence type="ECO:0000313" key="4">
    <source>
        <dbReference type="Proteomes" id="UP000564536"/>
    </source>
</evidence>
<proteinExistence type="predicted"/>
<evidence type="ECO:0000259" key="2">
    <source>
        <dbReference type="Pfam" id="PF20622"/>
    </source>
</evidence>
<dbReference type="Pfam" id="PF02368">
    <property type="entry name" value="Big_2"/>
    <property type="match status" value="1"/>
</dbReference>
<evidence type="ECO:0000313" key="3">
    <source>
        <dbReference type="EMBL" id="MBC1500955.1"/>
    </source>
</evidence>
<accession>A0A841Z6P4</accession>
<dbReference type="InterPro" id="IPR046746">
    <property type="entry name" value="Big_15"/>
</dbReference>
<sequence length="405" mass="44923">MFSKISVASTIIVSQLITGSVYSLAKEEIHGSALKNDFVALSETLNYKESGLNNTLATEYPNIISSWGSSDGEGLVGNQDTFRIKNTPLGFDVKWVSSNEKVATINTYGVITYKEPGKVKISATLPNGTKADTTITVVDLPQPKLENMTEKQTILRGKVDIWNYNLFDITIFINGVEERTVPVSNDGSFTFQFWGHKAGTVIEARYKDQYGNYLTEEKYVGKITITSDDTNQQVDSKDYAFTVKEYTFGKSYITGTYDQEATKVVLYIDGKAIKNSALDATTHTYKVAANEYIKNSKQKVEVVMSKGTKELGRKAVKTITEDSFTVNPYTIGQSYITGTYNQEATKVVLYIDGKAVKNSALDITKHTYKIVAKGFIKNNKQKVEMVASKGTKELTRVSVPVKILK</sequence>
<comment type="caution">
    <text evidence="3">The sequence shown here is derived from an EMBL/GenBank/DDBJ whole genome shotgun (WGS) entry which is preliminary data.</text>
</comment>
<dbReference type="InterPro" id="IPR003343">
    <property type="entry name" value="Big_2"/>
</dbReference>
<evidence type="ECO:0008006" key="5">
    <source>
        <dbReference type="Google" id="ProtNLM"/>
    </source>
</evidence>
<feature type="domain" description="Bacterial Ig" evidence="2">
    <location>
        <begin position="324"/>
        <end position="401"/>
    </location>
</feature>
<protein>
    <recommendedName>
        <fullName evidence="5">BIG2 domain-containing protein</fullName>
    </recommendedName>
</protein>